<dbReference type="Proteomes" id="UP000690515">
    <property type="component" value="Unassembled WGS sequence"/>
</dbReference>
<evidence type="ECO:0000256" key="1">
    <source>
        <dbReference type="ARBA" id="ARBA00004651"/>
    </source>
</evidence>
<comment type="subcellular location">
    <subcellularLocation>
        <location evidence="1">Cell membrane</location>
        <topology evidence="1">Multi-pass membrane protein</topology>
    </subcellularLocation>
</comment>
<dbReference type="InterPro" id="IPR010432">
    <property type="entry name" value="RDD"/>
</dbReference>
<protein>
    <submittedName>
        <fullName evidence="8">RDD family protein</fullName>
    </submittedName>
</protein>
<evidence type="ECO:0000256" key="4">
    <source>
        <dbReference type="ARBA" id="ARBA00022989"/>
    </source>
</evidence>
<evidence type="ECO:0000256" key="2">
    <source>
        <dbReference type="ARBA" id="ARBA00022475"/>
    </source>
</evidence>
<proteinExistence type="predicted"/>
<keyword evidence="3 6" id="KW-0812">Transmembrane</keyword>
<evidence type="ECO:0000256" key="3">
    <source>
        <dbReference type="ARBA" id="ARBA00022692"/>
    </source>
</evidence>
<reference evidence="8 9" key="1">
    <citation type="submission" date="2021-04" db="EMBL/GenBank/DDBJ databases">
        <authorList>
            <person name="Pira H."/>
            <person name="Risdian C."/>
            <person name="Wink J."/>
        </authorList>
    </citation>
    <scope>NUCLEOTIDE SEQUENCE [LARGE SCALE GENOMIC DNA]</scope>
    <source>
        <strain evidence="8 9">WH53</strain>
    </source>
</reference>
<dbReference type="PANTHER" id="PTHR36115:SF9">
    <property type="entry name" value="LMO1584 PROTEIN"/>
    <property type="match status" value="1"/>
</dbReference>
<accession>A0ABS5ZLP2</accession>
<feature type="transmembrane region" description="Helical" evidence="6">
    <location>
        <begin position="67"/>
        <end position="86"/>
    </location>
</feature>
<feature type="transmembrane region" description="Helical" evidence="6">
    <location>
        <begin position="118"/>
        <end position="137"/>
    </location>
</feature>
<evidence type="ECO:0000256" key="5">
    <source>
        <dbReference type="ARBA" id="ARBA00023136"/>
    </source>
</evidence>
<name>A0ABS5ZLP2_9GAMM</name>
<keyword evidence="9" id="KW-1185">Reference proteome</keyword>
<keyword evidence="2" id="KW-1003">Cell membrane</keyword>
<dbReference type="EMBL" id="JAGSOY010000155">
    <property type="protein sequence ID" value="MBU2714117.1"/>
    <property type="molecule type" value="Genomic_DNA"/>
</dbReference>
<dbReference type="PANTHER" id="PTHR36115">
    <property type="entry name" value="PROLINE-RICH ANTIGEN HOMOLOG-RELATED"/>
    <property type="match status" value="1"/>
</dbReference>
<evidence type="ECO:0000313" key="8">
    <source>
        <dbReference type="EMBL" id="MBU2714117.1"/>
    </source>
</evidence>
<keyword evidence="4 6" id="KW-1133">Transmembrane helix</keyword>
<comment type="caution">
    <text evidence="8">The sequence shown here is derived from an EMBL/GenBank/DDBJ whole genome shotgun (WGS) entry which is preliminary data.</text>
</comment>
<organism evidence="8 9">
    <name type="scientific">Zooshikella harenae</name>
    <dbReference type="NCBI Taxonomy" id="2827238"/>
    <lineage>
        <taxon>Bacteria</taxon>
        <taxon>Pseudomonadati</taxon>
        <taxon>Pseudomonadota</taxon>
        <taxon>Gammaproteobacteria</taxon>
        <taxon>Oceanospirillales</taxon>
        <taxon>Zooshikellaceae</taxon>
        <taxon>Zooshikella</taxon>
    </lineage>
</organism>
<evidence type="ECO:0000256" key="6">
    <source>
        <dbReference type="SAM" id="Phobius"/>
    </source>
</evidence>
<keyword evidence="5 6" id="KW-0472">Membrane</keyword>
<gene>
    <name evidence="8" type="ORF">KCG35_23990</name>
</gene>
<dbReference type="RefSeq" id="WP_215822387.1">
    <property type="nucleotide sequence ID" value="NZ_JAGSOY010000155.1"/>
</dbReference>
<feature type="transmembrane region" description="Helical" evidence="6">
    <location>
        <begin position="32"/>
        <end position="52"/>
    </location>
</feature>
<sequence>MMKSSDIYQAPGAELRENTLEASKLASISKRFWAMVIDKVILVGLIVLGVWLVDSYEYYWNDPDTVFLYYMCIVGSLLLGINTYLLSMRGQTIGKRILKISIVNYEDGGRVNFLSLIFFRYILFWFGNAILGVLWLIDASFIFGHERRCLHDLAANTKVIDLQNNL</sequence>
<dbReference type="Pfam" id="PF06271">
    <property type="entry name" value="RDD"/>
    <property type="match status" value="1"/>
</dbReference>
<feature type="domain" description="RDD" evidence="7">
    <location>
        <begin position="25"/>
        <end position="156"/>
    </location>
</feature>
<evidence type="ECO:0000259" key="7">
    <source>
        <dbReference type="Pfam" id="PF06271"/>
    </source>
</evidence>
<evidence type="ECO:0000313" key="9">
    <source>
        <dbReference type="Proteomes" id="UP000690515"/>
    </source>
</evidence>
<dbReference type="InterPro" id="IPR051791">
    <property type="entry name" value="Pra-immunoreactive"/>
</dbReference>